<dbReference type="AlphaFoldDB" id="A0ABD0P6G4"/>
<sequence length="85" mass="9756">DGDKMAPSVEKKIAELEMGLLHLQQNIEIPEISLLIHPIITNVAKQFYERGEKPKVTDFGDKVEDPSFLNQLQSGVNRWIREIQK</sequence>
<keyword evidence="2" id="KW-1185">Reference proteome</keyword>
<evidence type="ECO:0000313" key="1">
    <source>
        <dbReference type="EMBL" id="KAL0169362.1"/>
    </source>
</evidence>
<name>A0ABD0P6G4_CIRMR</name>
<accession>A0ABD0P6G4</accession>
<proteinExistence type="predicted"/>
<dbReference type="EMBL" id="JAMKFB020000017">
    <property type="protein sequence ID" value="KAL0169362.1"/>
    <property type="molecule type" value="Genomic_DNA"/>
</dbReference>
<protein>
    <submittedName>
        <fullName evidence="1">Uncharacterized protein</fullName>
    </submittedName>
</protein>
<evidence type="ECO:0000313" key="2">
    <source>
        <dbReference type="Proteomes" id="UP001529510"/>
    </source>
</evidence>
<feature type="non-terminal residue" evidence="1">
    <location>
        <position position="85"/>
    </location>
</feature>
<organism evidence="1 2">
    <name type="scientific">Cirrhinus mrigala</name>
    <name type="common">Mrigala</name>
    <dbReference type="NCBI Taxonomy" id="683832"/>
    <lineage>
        <taxon>Eukaryota</taxon>
        <taxon>Metazoa</taxon>
        <taxon>Chordata</taxon>
        <taxon>Craniata</taxon>
        <taxon>Vertebrata</taxon>
        <taxon>Euteleostomi</taxon>
        <taxon>Actinopterygii</taxon>
        <taxon>Neopterygii</taxon>
        <taxon>Teleostei</taxon>
        <taxon>Ostariophysi</taxon>
        <taxon>Cypriniformes</taxon>
        <taxon>Cyprinidae</taxon>
        <taxon>Labeoninae</taxon>
        <taxon>Labeonini</taxon>
        <taxon>Cirrhinus</taxon>
    </lineage>
</organism>
<gene>
    <name evidence="1" type="ORF">M9458_033958</name>
</gene>
<dbReference type="Proteomes" id="UP001529510">
    <property type="component" value="Unassembled WGS sequence"/>
</dbReference>
<comment type="caution">
    <text evidence="1">The sequence shown here is derived from an EMBL/GenBank/DDBJ whole genome shotgun (WGS) entry which is preliminary data.</text>
</comment>
<feature type="non-terminal residue" evidence="1">
    <location>
        <position position="1"/>
    </location>
</feature>
<reference evidence="1 2" key="1">
    <citation type="submission" date="2024-05" db="EMBL/GenBank/DDBJ databases">
        <title>Genome sequencing and assembly of Indian major carp, Cirrhinus mrigala (Hamilton, 1822).</title>
        <authorList>
            <person name="Mohindra V."/>
            <person name="Chowdhury L.M."/>
            <person name="Lal K."/>
            <person name="Jena J.K."/>
        </authorList>
    </citation>
    <scope>NUCLEOTIDE SEQUENCE [LARGE SCALE GENOMIC DNA]</scope>
    <source>
        <strain evidence="1">CM1030</strain>
        <tissue evidence="1">Blood</tissue>
    </source>
</reference>